<name>A0A1I0XW08_9CLOT</name>
<dbReference type="InterPro" id="IPR050194">
    <property type="entry name" value="Glycosyltransferase_grp1"/>
</dbReference>
<evidence type="ECO:0000259" key="2">
    <source>
        <dbReference type="Pfam" id="PF13439"/>
    </source>
</evidence>
<reference evidence="3 4" key="1">
    <citation type="submission" date="2016-10" db="EMBL/GenBank/DDBJ databases">
        <authorList>
            <person name="de Groot N.N."/>
        </authorList>
    </citation>
    <scope>NUCLEOTIDE SEQUENCE [LARGE SCALE GENOMIC DNA]</scope>
    <source>
        <strain evidence="3 4">DSM 12271</strain>
    </source>
</reference>
<keyword evidence="3" id="KW-0808">Transferase</keyword>
<evidence type="ECO:0000313" key="4">
    <source>
        <dbReference type="Proteomes" id="UP000198619"/>
    </source>
</evidence>
<dbReference type="GO" id="GO:0016757">
    <property type="term" value="F:glycosyltransferase activity"/>
    <property type="evidence" value="ECO:0007669"/>
    <property type="project" value="InterPro"/>
</dbReference>
<evidence type="ECO:0000259" key="1">
    <source>
        <dbReference type="Pfam" id="PF00534"/>
    </source>
</evidence>
<gene>
    <name evidence="3" type="ORF">SAMN04488528_101031</name>
</gene>
<dbReference type="EMBL" id="FOKI01000010">
    <property type="protein sequence ID" value="SFB05245.1"/>
    <property type="molecule type" value="Genomic_DNA"/>
</dbReference>
<dbReference type="Pfam" id="PF00534">
    <property type="entry name" value="Glycos_transf_1"/>
    <property type="match status" value="1"/>
</dbReference>
<dbReference type="RefSeq" id="WP_177199353.1">
    <property type="nucleotide sequence ID" value="NZ_FOKI01000010.1"/>
</dbReference>
<proteinExistence type="predicted"/>
<protein>
    <submittedName>
        <fullName evidence="3">Glycosyltransferase involved in cell wall bisynthesis</fullName>
    </submittedName>
</protein>
<dbReference type="PANTHER" id="PTHR45947">
    <property type="entry name" value="SULFOQUINOVOSYL TRANSFERASE SQD2"/>
    <property type="match status" value="1"/>
</dbReference>
<dbReference type="Pfam" id="PF13439">
    <property type="entry name" value="Glyco_transf_4"/>
    <property type="match status" value="1"/>
</dbReference>
<organism evidence="3 4">
    <name type="scientific">Clostridium frigidicarnis</name>
    <dbReference type="NCBI Taxonomy" id="84698"/>
    <lineage>
        <taxon>Bacteria</taxon>
        <taxon>Bacillati</taxon>
        <taxon>Bacillota</taxon>
        <taxon>Clostridia</taxon>
        <taxon>Eubacteriales</taxon>
        <taxon>Clostridiaceae</taxon>
        <taxon>Clostridium</taxon>
    </lineage>
</organism>
<dbReference type="SUPFAM" id="SSF53756">
    <property type="entry name" value="UDP-Glycosyltransferase/glycogen phosphorylase"/>
    <property type="match status" value="1"/>
</dbReference>
<feature type="domain" description="Glycosyltransferase subfamily 4-like N-terminal" evidence="2">
    <location>
        <begin position="15"/>
        <end position="193"/>
    </location>
</feature>
<dbReference type="STRING" id="84698.SAMN04488528_101031"/>
<dbReference type="PANTHER" id="PTHR45947:SF3">
    <property type="entry name" value="SULFOQUINOVOSYL TRANSFERASE SQD2"/>
    <property type="match status" value="1"/>
</dbReference>
<accession>A0A1I0XW08</accession>
<dbReference type="Gene3D" id="3.40.50.2000">
    <property type="entry name" value="Glycogen Phosphorylase B"/>
    <property type="match status" value="2"/>
</dbReference>
<evidence type="ECO:0000313" key="3">
    <source>
        <dbReference type="EMBL" id="SFB05245.1"/>
    </source>
</evidence>
<dbReference type="InterPro" id="IPR001296">
    <property type="entry name" value="Glyco_trans_1"/>
</dbReference>
<dbReference type="AlphaFoldDB" id="A0A1I0XW08"/>
<keyword evidence="4" id="KW-1185">Reference proteome</keyword>
<feature type="domain" description="Glycosyl transferase family 1" evidence="1">
    <location>
        <begin position="203"/>
        <end position="330"/>
    </location>
</feature>
<dbReference type="Proteomes" id="UP000198619">
    <property type="component" value="Unassembled WGS sequence"/>
</dbReference>
<sequence length="402" mass="46069">MKILHIISQKPSDTGSGLYIRNLIKEFKKRGHKQSILCGVENLNESELGIDEVKSYPVIFNTKKLPFNIVGMSDVMPYNSTRYRDLDKDMLYKFKCEFENTIVQAINEFKPDVILCNHLYLVTALTVDIAKKIKVYGICHGTDLRQLKSHNLEKKFIMNNLKKLSGVFVLHNDQKEDLIKNFNIDKEKIIVSGIGYDDSIFYNKNLKKSKKINIVYTGKLCYSKGVRCLINAYSSLELNKNEVCLNIIGDGCNEEKKHIIKLAEKSQLTINFLGRLTQHQLSHVYNKSHIFVLPSFYEGLPLVLVEALSSGMYVISSELNGVKNWFGDNINNSGRIEYVELPKMKSLDEPCESGIEEYEDRLKKSIIKTISKVKNSKDYNEIDTQELTWSGLSKVIEKNIDL</sequence>
<dbReference type="InterPro" id="IPR028098">
    <property type="entry name" value="Glyco_trans_4-like_N"/>
</dbReference>